<accession>A0A371DXL6</accession>
<dbReference type="PANTHER" id="PTHR43591">
    <property type="entry name" value="METHYLTRANSFERASE"/>
    <property type="match status" value="1"/>
</dbReference>
<dbReference type="InterPro" id="IPR029063">
    <property type="entry name" value="SAM-dependent_MTases_sf"/>
</dbReference>
<feature type="region of interest" description="Disordered" evidence="1">
    <location>
        <begin position="1"/>
        <end position="37"/>
    </location>
</feature>
<protein>
    <submittedName>
        <fullName evidence="3">S-adenosyl-L-methionine-dependent methyltransferase</fullName>
    </submittedName>
</protein>
<sequence length="521" mass="58806">MTVAPTHSVAHPQNGETRDVEQELARQRAEKRRQTGAVSPVEFHKDLLVGDDWNCMFLNRLCSGVTMHQFYEPPSSVLDLGCGSGLWVIEAAKVWPDTTFVGFDLRNLQPDLAQSNLGIEYRDLSQRIQWVHGDFLDPLPFEANQFDFVRICCIGLDVPEDSWQDLLEECARVMRPGGALEVFEEDLIFPAGRTRKTEAERTSNLHTVSIRRQSGERNRSDSAASQWTAGTSQSQSSASNSSLVFTTERNTQSASGDSWLSTASSRADSTHHLFSQDHERLKRAWEQMLAQRFLSHKLLTVLPFYISSFFHNVEVHPPMNILLPPPSSLKPPSFVADREVELEGDALRKWVDGMRSSTVQLDGQASARTDTSAALRSRPPIATVSTWGTLHLARQFRIVSACKESVWQAYRALDVEDERGSVVRGEPPRDDLRDEFEREWGNWEEDMKDRMGIRVHIQDELQWQDPDSRSTFAGSESIRSSQAASTKTARSQRSESNADKAPLCRAMRGFIAWKKISEPSL</sequence>
<name>A0A371DXL6_9APHY</name>
<gene>
    <name evidence="3" type="ORF">OH76DRAFT_1395033</name>
</gene>
<dbReference type="GO" id="GO:0032259">
    <property type="term" value="P:methylation"/>
    <property type="evidence" value="ECO:0007669"/>
    <property type="project" value="UniProtKB-KW"/>
</dbReference>
<evidence type="ECO:0000313" key="3">
    <source>
        <dbReference type="EMBL" id="RDX57244.1"/>
    </source>
</evidence>
<dbReference type="AlphaFoldDB" id="A0A371DXL6"/>
<dbReference type="EMBL" id="KZ857379">
    <property type="protein sequence ID" value="RDX57244.1"/>
    <property type="molecule type" value="Genomic_DNA"/>
</dbReference>
<dbReference type="Proteomes" id="UP000256964">
    <property type="component" value="Unassembled WGS sequence"/>
</dbReference>
<dbReference type="SUPFAM" id="SSF53335">
    <property type="entry name" value="S-adenosyl-L-methionine-dependent methyltransferases"/>
    <property type="match status" value="1"/>
</dbReference>
<feature type="region of interest" description="Disordered" evidence="1">
    <location>
        <begin position="465"/>
        <end position="501"/>
    </location>
</feature>
<dbReference type="CDD" id="cd02440">
    <property type="entry name" value="AdoMet_MTases"/>
    <property type="match status" value="1"/>
</dbReference>
<evidence type="ECO:0000256" key="1">
    <source>
        <dbReference type="SAM" id="MobiDB-lite"/>
    </source>
</evidence>
<feature type="domain" description="Methyltransferase" evidence="2">
    <location>
        <begin position="77"/>
        <end position="178"/>
    </location>
</feature>
<keyword evidence="3" id="KW-0489">Methyltransferase</keyword>
<dbReference type="Pfam" id="PF13649">
    <property type="entry name" value="Methyltransf_25"/>
    <property type="match status" value="1"/>
</dbReference>
<dbReference type="InterPro" id="IPR041698">
    <property type="entry name" value="Methyltransf_25"/>
</dbReference>
<dbReference type="GO" id="GO:0008168">
    <property type="term" value="F:methyltransferase activity"/>
    <property type="evidence" value="ECO:0007669"/>
    <property type="project" value="UniProtKB-KW"/>
</dbReference>
<dbReference type="OrthoDB" id="2013972at2759"/>
<feature type="compositionally biased region" description="Polar residues" evidence="1">
    <location>
        <begin position="469"/>
        <end position="491"/>
    </location>
</feature>
<reference evidence="3 4" key="1">
    <citation type="journal article" date="2018" name="Biotechnol. Biofuels">
        <title>Integrative visual omics of the white-rot fungus Polyporus brumalis exposes the biotechnological potential of its oxidative enzymes for delignifying raw plant biomass.</title>
        <authorList>
            <person name="Miyauchi S."/>
            <person name="Rancon A."/>
            <person name="Drula E."/>
            <person name="Hage H."/>
            <person name="Chaduli D."/>
            <person name="Favel A."/>
            <person name="Grisel S."/>
            <person name="Henrissat B."/>
            <person name="Herpoel-Gimbert I."/>
            <person name="Ruiz-Duenas F.J."/>
            <person name="Chevret D."/>
            <person name="Hainaut M."/>
            <person name="Lin J."/>
            <person name="Wang M."/>
            <person name="Pangilinan J."/>
            <person name="Lipzen A."/>
            <person name="Lesage-Meessen L."/>
            <person name="Navarro D."/>
            <person name="Riley R."/>
            <person name="Grigoriev I.V."/>
            <person name="Zhou S."/>
            <person name="Raouche S."/>
            <person name="Rosso M.N."/>
        </authorList>
    </citation>
    <scope>NUCLEOTIDE SEQUENCE [LARGE SCALE GENOMIC DNA]</scope>
    <source>
        <strain evidence="3 4">BRFM 1820</strain>
    </source>
</reference>
<keyword evidence="3" id="KW-0808">Transferase</keyword>
<proteinExistence type="predicted"/>
<feature type="compositionally biased region" description="Low complexity" evidence="1">
    <location>
        <begin position="222"/>
        <end position="242"/>
    </location>
</feature>
<dbReference type="Gene3D" id="3.40.50.150">
    <property type="entry name" value="Vaccinia Virus protein VP39"/>
    <property type="match status" value="1"/>
</dbReference>
<evidence type="ECO:0000259" key="2">
    <source>
        <dbReference type="Pfam" id="PF13649"/>
    </source>
</evidence>
<feature type="region of interest" description="Disordered" evidence="1">
    <location>
        <begin position="194"/>
        <end position="247"/>
    </location>
</feature>
<dbReference type="STRING" id="139420.A0A371DXL6"/>
<evidence type="ECO:0000313" key="4">
    <source>
        <dbReference type="Proteomes" id="UP000256964"/>
    </source>
</evidence>
<keyword evidence="4" id="KW-1185">Reference proteome</keyword>
<feature type="compositionally biased region" description="Basic and acidic residues" evidence="1">
    <location>
        <begin position="16"/>
        <end position="28"/>
    </location>
</feature>
<organism evidence="3 4">
    <name type="scientific">Lentinus brumalis</name>
    <dbReference type="NCBI Taxonomy" id="2498619"/>
    <lineage>
        <taxon>Eukaryota</taxon>
        <taxon>Fungi</taxon>
        <taxon>Dikarya</taxon>
        <taxon>Basidiomycota</taxon>
        <taxon>Agaricomycotina</taxon>
        <taxon>Agaricomycetes</taxon>
        <taxon>Polyporales</taxon>
        <taxon>Polyporaceae</taxon>
        <taxon>Lentinus</taxon>
    </lineage>
</organism>